<evidence type="ECO:0000313" key="3">
    <source>
        <dbReference type="Proteomes" id="UP000436016"/>
    </source>
</evidence>
<dbReference type="EMBL" id="WUWG01000001">
    <property type="protein sequence ID" value="MXU64422.1"/>
    <property type="molecule type" value="Genomic_DNA"/>
</dbReference>
<dbReference type="Pfam" id="PF06983">
    <property type="entry name" value="3-dmu-9_3-mt"/>
    <property type="match status" value="1"/>
</dbReference>
<comment type="caution">
    <text evidence="2">The sequence shown here is derived from an EMBL/GenBank/DDBJ whole genome shotgun (WGS) entry which is preliminary data.</text>
</comment>
<dbReference type="PANTHER" id="PTHR33990:SF1">
    <property type="entry name" value="PROTEIN YJDN"/>
    <property type="match status" value="1"/>
</dbReference>
<gene>
    <name evidence="2" type="ORF">GSH16_03105</name>
</gene>
<feature type="domain" description="PhnB-like" evidence="1">
    <location>
        <begin position="3"/>
        <end position="130"/>
    </location>
</feature>
<sequence length="133" mass="14432">MQFNPYLTFPGTCRAAMTRYAEIFGGELEMLSTFGEGPIKDHVPKAAHELVMHVRLRVGDALLMASDDPSGQTGAARAVSVQVPFEDPGAARSAFDALAEGGSVEMPFAPTFWARGFGSCRDRFGIQWMINCD</sequence>
<dbReference type="Gene3D" id="3.10.180.10">
    <property type="entry name" value="2,3-Dihydroxybiphenyl 1,2-Dioxygenase, domain 1"/>
    <property type="match status" value="1"/>
</dbReference>
<protein>
    <submittedName>
        <fullName evidence="2">VOC family protein</fullName>
    </submittedName>
</protein>
<organism evidence="2 3">
    <name type="scientific">Oceanomicrobium pacificus</name>
    <dbReference type="NCBI Taxonomy" id="2692916"/>
    <lineage>
        <taxon>Bacteria</taxon>
        <taxon>Pseudomonadati</taxon>
        <taxon>Pseudomonadota</taxon>
        <taxon>Alphaproteobacteria</taxon>
        <taxon>Rhodobacterales</taxon>
        <taxon>Paracoccaceae</taxon>
        <taxon>Oceanomicrobium</taxon>
    </lineage>
</organism>
<dbReference type="Proteomes" id="UP000436016">
    <property type="component" value="Unassembled WGS sequence"/>
</dbReference>
<reference evidence="2 3" key="1">
    <citation type="submission" date="2019-12" db="EMBL/GenBank/DDBJ databases">
        <title>Strain KN286 was isolated from seawater, which was collected from Caroline Seamount in the tropical western Pacific.</title>
        <authorList>
            <person name="Wang Q."/>
        </authorList>
    </citation>
    <scope>NUCLEOTIDE SEQUENCE [LARGE SCALE GENOMIC DNA]</scope>
    <source>
        <strain evidence="2 3">KN286</strain>
    </source>
</reference>
<dbReference type="RefSeq" id="WP_160851780.1">
    <property type="nucleotide sequence ID" value="NZ_WUWG01000001.1"/>
</dbReference>
<name>A0A6B0TT69_9RHOB</name>
<dbReference type="CDD" id="cd06588">
    <property type="entry name" value="PhnB_like"/>
    <property type="match status" value="1"/>
</dbReference>
<dbReference type="AlphaFoldDB" id="A0A6B0TT69"/>
<accession>A0A6B0TT69</accession>
<proteinExistence type="predicted"/>
<keyword evidence="3" id="KW-1185">Reference proteome</keyword>
<dbReference type="InterPro" id="IPR029068">
    <property type="entry name" value="Glyas_Bleomycin-R_OHBP_Dase"/>
</dbReference>
<dbReference type="InterPro" id="IPR028973">
    <property type="entry name" value="PhnB-like"/>
</dbReference>
<dbReference type="SUPFAM" id="SSF54593">
    <property type="entry name" value="Glyoxalase/Bleomycin resistance protein/Dihydroxybiphenyl dioxygenase"/>
    <property type="match status" value="1"/>
</dbReference>
<evidence type="ECO:0000259" key="1">
    <source>
        <dbReference type="Pfam" id="PF06983"/>
    </source>
</evidence>
<dbReference type="PANTHER" id="PTHR33990">
    <property type="entry name" value="PROTEIN YJDN-RELATED"/>
    <property type="match status" value="1"/>
</dbReference>
<evidence type="ECO:0000313" key="2">
    <source>
        <dbReference type="EMBL" id="MXU64422.1"/>
    </source>
</evidence>